<name>A0AAW0C104_9AGAR</name>
<accession>A0AAW0C104</accession>
<reference evidence="1 2" key="1">
    <citation type="submission" date="2024-01" db="EMBL/GenBank/DDBJ databases">
        <title>A draft genome for a cacao thread blight-causing isolate of Paramarasmius palmivorus.</title>
        <authorList>
            <person name="Baruah I.K."/>
            <person name="Bukari Y."/>
            <person name="Amoako-Attah I."/>
            <person name="Meinhardt L.W."/>
            <person name="Bailey B.A."/>
            <person name="Cohen S.P."/>
        </authorList>
    </citation>
    <scope>NUCLEOTIDE SEQUENCE [LARGE SCALE GENOMIC DNA]</scope>
    <source>
        <strain evidence="1 2">GH-12</strain>
    </source>
</reference>
<proteinExistence type="predicted"/>
<dbReference type="AlphaFoldDB" id="A0AAW0C104"/>
<protein>
    <submittedName>
        <fullName evidence="1">Uncharacterized protein</fullName>
    </submittedName>
</protein>
<keyword evidence="2" id="KW-1185">Reference proteome</keyword>
<gene>
    <name evidence="1" type="ORF">VNI00_013400</name>
</gene>
<dbReference type="Proteomes" id="UP001383192">
    <property type="component" value="Unassembled WGS sequence"/>
</dbReference>
<dbReference type="EMBL" id="JAYKXP010000068">
    <property type="protein sequence ID" value="KAK7032032.1"/>
    <property type="molecule type" value="Genomic_DNA"/>
</dbReference>
<evidence type="ECO:0000313" key="2">
    <source>
        <dbReference type="Proteomes" id="UP001383192"/>
    </source>
</evidence>
<sequence length="353" mass="40648">MEFSMNFRQVDLQRFSQPFTERFCQVPENSTPRLFKLQSRFLVVEHPRDSVTSKRLPEVIPFRQLKSLSLTSSHGIDELLMMAFCTHLETLEINEYICQVPEDNIHEGFVALDSVDKFIVHVNEYKRNQFYPLWSSLTLPSLSILNVITNCSYFLPAKEWPWEHLHDFLKRSMAHSLSDLSLSFSGDTLTTCLPSLIQILRYTSKLSALKICLDKLHEGASLTAFHSSITDLLVSLSISPPREALLFELRKFHLVLREHNQPYSKVEIGKQILSFAASRSLRSLTMSGMILKVSPLSELEWEILRTEVARVLEKGIFPKFQVDKEDEQMELLRHVRELTAGGMACTIAEWPDC</sequence>
<organism evidence="1 2">
    <name type="scientific">Paramarasmius palmivorus</name>
    <dbReference type="NCBI Taxonomy" id="297713"/>
    <lineage>
        <taxon>Eukaryota</taxon>
        <taxon>Fungi</taxon>
        <taxon>Dikarya</taxon>
        <taxon>Basidiomycota</taxon>
        <taxon>Agaricomycotina</taxon>
        <taxon>Agaricomycetes</taxon>
        <taxon>Agaricomycetidae</taxon>
        <taxon>Agaricales</taxon>
        <taxon>Marasmiineae</taxon>
        <taxon>Marasmiaceae</taxon>
        <taxon>Paramarasmius</taxon>
    </lineage>
</organism>
<evidence type="ECO:0000313" key="1">
    <source>
        <dbReference type="EMBL" id="KAK7032032.1"/>
    </source>
</evidence>
<comment type="caution">
    <text evidence="1">The sequence shown here is derived from an EMBL/GenBank/DDBJ whole genome shotgun (WGS) entry which is preliminary data.</text>
</comment>